<feature type="domain" description="Amino acid transporter transmembrane" evidence="9">
    <location>
        <begin position="160"/>
        <end position="550"/>
    </location>
</feature>
<dbReference type="GO" id="GO:0005290">
    <property type="term" value="F:L-histidine transmembrane transporter activity"/>
    <property type="evidence" value="ECO:0007669"/>
    <property type="project" value="EnsemblFungi"/>
</dbReference>
<evidence type="ECO:0000259" key="9">
    <source>
        <dbReference type="Pfam" id="PF01490"/>
    </source>
</evidence>
<dbReference type="Pfam" id="PF01490">
    <property type="entry name" value="Aa_trans"/>
    <property type="match status" value="1"/>
</dbReference>
<keyword evidence="3" id="KW-0813">Transport</keyword>
<dbReference type="GO" id="GO:0015188">
    <property type="term" value="F:L-isoleucine transmembrane transporter activity"/>
    <property type="evidence" value="ECO:0007669"/>
    <property type="project" value="EnsemblFungi"/>
</dbReference>
<feature type="transmembrane region" description="Helical" evidence="8">
    <location>
        <begin position="414"/>
        <end position="433"/>
    </location>
</feature>
<gene>
    <name evidence="10" type="ORF">PACTADRAFT_46241</name>
</gene>
<feature type="transmembrane region" description="Helical" evidence="8">
    <location>
        <begin position="293"/>
        <end position="318"/>
    </location>
</feature>
<feature type="transmembrane region" description="Helical" evidence="8">
    <location>
        <begin position="496"/>
        <end position="517"/>
    </location>
</feature>
<feature type="transmembrane region" description="Helical" evidence="8">
    <location>
        <begin position="473"/>
        <end position="490"/>
    </location>
</feature>
<organism evidence="10 11">
    <name type="scientific">Pachysolen tannophilus NRRL Y-2460</name>
    <dbReference type="NCBI Taxonomy" id="669874"/>
    <lineage>
        <taxon>Eukaryota</taxon>
        <taxon>Fungi</taxon>
        <taxon>Dikarya</taxon>
        <taxon>Ascomycota</taxon>
        <taxon>Saccharomycotina</taxon>
        <taxon>Pichiomycetes</taxon>
        <taxon>Pachysolenaceae</taxon>
        <taxon>Pachysolen</taxon>
    </lineage>
</organism>
<dbReference type="STRING" id="669874.A0A1E4TPG3"/>
<dbReference type="GO" id="GO:0007034">
    <property type="term" value="P:vacuolar transport"/>
    <property type="evidence" value="ECO:0007669"/>
    <property type="project" value="EnsemblFungi"/>
</dbReference>
<dbReference type="GO" id="GO:0015186">
    <property type="term" value="F:L-glutamine transmembrane transporter activity"/>
    <property type="evidence" value="ECO:0007669"/>
    <property type="project" value="EnsemblFungi"/>
</dbReference>
<dbReference type="PANTHER" id="PTHR22950">
    <property type="entry name" value="AMINO ACID TRANSPORTER"/>
    <property type="match status" value="1"/>
</dbReference>
<dbReference type="EMBL" id="KV454017">
    <property type="protein sequence ID" value="ODV93609.1"/>
    <property type="molecule type" value="Genomic_DNA"/>
</dbReference>
<dbReference type="Proteomes" id="UP000094236">
    <property type="component" value="Unassembled WGS sequence"/>
</dbReference>
<proteinExistence type="inferred from homology"/>
<evidence type="ECO:0000313" key="10">
    <source>
        <dbReference type="EMBL" id="ODV93609.1"/>
    </source>
</evidence>
<evidence type="ECO:0000256" key="5">
    <source>
        <dbReference type="ARBA" id="ARBA00022970"/>
    </source>
</evidence>
<feature type="transmembrane region" description="Helical" evidence="8">
    <location>
        <begin position="166"/>
        <end position="185"/>
    </location>
</feature>
<evidence type="ECO:0000313" key="11">
    <source>
        <dbReference type="Proteomes" id="UP000094236"/>
    </source>
</evidence>
<keyword evidence="6 8" id="KW-1133">Transmembrane helix</keyword>
<dbReference type="InterPro" id="IPR013057">
    <property type="entry name" value="AA_transpt_TM"/>
</dbReference>
<sequence length="552" mass="60219">MAIPNTRRRESIFDNPIGSFRGVNSLTRFADSYSRSVNFHGNKIFESKLAGDRAYFDEDGEELVDPETFVPSRLGSKISTIFKPNLTSFGEFETGAGAGNGNGTGAGRTGSMYSFGSRLNPITSRTSLLSTGIKPPNDSTFLKTIEDSNGKNITVIAGESTLPQTVFNSVNIMIGIGLLALPLGLRHAGWMFGLPFLSLCAFSTFQTAELLSKCMDTDATLMTYADIGYAAFGVNARILISFLFSIDLLACGVSLIILFADSLNALFPSISVLRFKFVAFLILTPFTFMPLRVLSMFSLLGVMSTISVIITVISLGLTKSHAPGSLLEIMPTNIYPESFSGILISIGIILSPFGGHSIFPNLRVDMRHPQRFATNLKVTYAITFLADSTMAIIGFLMFGATVKDEVTKSILTTAGYPPFVYILISCFISLVPLSKTPLNALPIVSMLDLICDVNYNNFDLAKKSKFKVKFLRLFNRVLVNLAFVSISIVFPEFDRIIGVMGSSICFTVCLILPCLFYMKLCNTTIRERIICWIVITTSAILAVFGTYAAVAL</sequence>
<feature type="transmembrane region" description="Helical" evidence="8">
    <location>
        <begin position="191"/>
        <end position="212"/>
    </location>
</feature>
<dbReference type="GO" id="GO:0015824">
    <property type="term" value="P:proline transport"/>
    <property type="evidence" value="ECO:0007669"/>
    <property type="project" value="EnsemblFungi"/>
</dbReference>
<evidence type="ECO:0000256" key="4">
    <source>
        <dbReference type="ARBA" id="ARBA00022692"/>
    </source>
</evidence>
<dbReference type="PANTHER" id="PTHR22950:SF692">
    <property type="entry name" value="TRANSMEMBRANE AMINO ACID TRANSPORTER FAMILY PROTEIN"/>
    <property type="match status" value="1"/>
</dbReference>
<dbReference type="AlphaFoldDB" id="A0A1E4TPG3"/>
<evidence type="ECO:0000256" key="8">
    <source>
        <dbReference type="SAM" id="Phobius"/>
    </source>
</evidence>
<evidence type="ECO:0000256" key="2">
    <source>
        <dbReference type="ARBA" id="ARBA00008066"/>
    </source>
</evidence>
<feature type="transmembrane region" description="Helical" evidence="8">
    <location>
        <begin position="529"/>
        <end position="550"/>
    </location>
</feature>
<name>A0A1E4TPG3_PACTA</name>
<protein>
    <recommendedName>
        <fullName evidence="9">Amino acid transporter transmembrane domain-containing protein</fullName>
    </recommendedName>
</protein>
<reference evidence="11" key="1">
    <citation type="submission" date="2016-05" db="EMBL/GenBank/DDBJ databases">
        <title>Comparative genomics of biotechnologically important yeasts.</title>
        <authorList>
            <consortium name="DOE Joint Genome Institute"/>
            <person name="Riley R."/>
            <person name="Haridas S."/>
            <person name="Wolfe K.H."/>
            <person name="Lopes M.R."/>
            <person name="Hittinger C.T."/>
            <person name="Goker M."/>
            <person name="Salamov A."/>
            <person name="Wisecaver J."/>
            <person name="Long T.M."/>
            <person name="Aerts A.L."/>
            <person name="Barry K."/>
            <person name="Choi C."/>
            <person name="Clum A."/>
            <person name="Coughlan A.Y."/>
            <person name="Deshpande S."/>
            <person name="Douglass A.P."/>
            <person name="Hanson S.J."/>
            <person name="Klenk H.-P."/>
            <person name="Labutti K."/>
            <person name="Lapidus A."/>
            <person name="Lindquist E."/>
            <person name="Lipzen A."/>
            <person name="Meier-Kolthoff J.P."/>
            <person name="Ohm R.A."/>
            <person name="Otillar R.P."/>
            <person name="Pangilinan J."/>
            <person name="Peng Y."/>
            <person name="Rokas A."/>
            <person name="Rosa C.A."/>
            <person name="Scheuner C."/>
            <person name="Sibirny A.A."/>
            <person name="Slot J.C."/>
            <person name="Stielow J.B."/>
            <person name="Sun H."/>
            <person name="Kurtzman C.P."/>
            <person name="Blackwell M."/>
            <person name="Grigoriev I.V."/>
            <person name="Jeffries T.W."/>
        </authorList>
    </citation>
    <scope>NUCLEOTIDE SEQUENCE [LARGE SCALE GENOMIC DNA]</scope>
    <source>
        <strain evidence="11">NRRL Y-2460</strain>
    </source>
</reference>
<evidence type="ECO:0000256" key="7">
    <source>
        <dbReference type="ARBA" id="ARBA00023136"/>
    </source>
</evidence>
<feature type="transmembrane region" description="Helical" evidence="8">
    <location>
        <begin position="338"/>
        <end position="359"/>
    </location>
</feature>
<accession>A0A1E4TPG3</accession>
<dbReference type="OrthoDB" id="655540at2759"/>
<comment type="subcellular location">
    <subcellularLocation>
        <location evidence="1">Membrane</location>
        <topology evidence="1">Multi-pass membrane protein</topology>
    </subcellularLocation>
</comment>
<dbReference type="GO" id="GO:0090513">
    <property type="term" value="P:L-histidine transmembrane import into vacuole"/>
    <property type="evidence" value="ECO:0007669"/>
    <property type="project" value="EnsemblFungi"/>
</dbReference>
<dbReference type="GO" id="GO:0000329">
    <property type="term" value="C:fungal-type vacuole membrane"/>
    <property type="evidence" value="ECO:0007669"/>
    <property type="project" value="EnsemblFungi"/>
</dbReference>
<feature type="transmembrane region" description="Helical" evidence="8">
    <location>
        <begin position="266"/>
        <end position="286"/>
    </location>
</feature>
<keyword evidence="7 8" id="KW-0472">Membrane</keyword>
<comment type="similarity">
    <text evidence="2">Belongs to the amino acid/polyamine transporter 2 family.</text>
</comment>
<keyword evidence="4 8" id="KW-0812">Transmembrane</keyword>
<evidence type="ECO:0000256" key="3">
    <source>
        <dbReference type="ARBA" id="ARBA00022448"/>
    </source>
</evidence>
<evidence type="ECO:0000256" key="1">
    <source>
        <dbReference type="ARBA" id="ARBA00004141"/>
    </source>
</evidence>
<keyword evidence="5" id="KW-0029">Amino-acid transport</keyword>
<feature type="transmembrane region" description="Helical" evidence="8">
    <location>
        <begin position="380"/>
        <end position="402"/>
    </location>
</feature>
<feature type="transmembrane region" description="Helical" evidence="8">
    <location>
        <begin position="238"/>
        <end position="260"/>
    </location>
</feature>
<keyword evidence="11" id="KW-1185">Reference proteome</keyword>
<evidence type="ECO:0000256" key="6">
    <source>
        <dbReference type="ARBA" id="ARBA00022989"/>
    </source>
</evidence>
<dbReference type="GO" id="GO:0005302">
    <property type="term" value="F:L-tyrosine transmembrane transporter activity"/>
    <property type="evidence" value="ECO:0007669"/>
    <property type="project" value="EnsemblFungi"/>
</dbReference>